<protein>
    <recommendedName>
        <fullName evidence="3">ATP synthase B chain</fullName>
    </recommendedName>
</protein>
<dbReference type="Proteomes" id="UP000004565">
    <property type="component" value="Unassembled WGS sequence"/>
</dbReference>
<dbReference type="AlphaFoldDB" id="H1HFA8"/>
<sequence>MEKIKGTLGRISEAKKQNPGIRVIYEFPNETAAGHLRSWIDKNNFYDGIVEIKVRK</sequence>
<dbReference type="EMBL" id="AGEH01000012">
    <property type="protein sequence ID" value="EHO77971.1"/>
    <property type="molecule type" value="Genomic_DNA"/>
</dbReference>
<evidence type="ECO:0008006" key="3">
    <source>
        <dbReference type="Google" id="ProtNLM"/>
    </source>
</evidence>
<evidence type="ECO:0000313" key="2">
    <source>
        <dbReference type="Proteomes" id="UP000004565"/>
    </source>
</evidence>
<dbReference type="HOGENOM" id="CLU_3008822_0_0_0"/>
<gene>
    <name evidence="1" type="ORF">HMPREF9942_01159</name>
</gene>
<reference evidence="1 2" key="1">
    <citation type="submission" date="2011-12" db="EMBL/GenBank/DDBJ databases">
        <title>The Genome Sequence of Fusobacterium nucleatum subsp. animalis OT 420.</title>
        <authorList>
            <consortium name="The Broad Institute Genome Sequencing Platform"/>
            <person name="Earl A."/>
            <person name="Ward D."/>
            <person name="Feldgarden M."/>
            <person name="Gevers D."/>
            <person name="Izard J."/>
            <person name="Blanton J.M."/>
            <person name="Mathney J."/>
            <person name="Tanner A.C."/>
            <person name="Dewhirst F.E."/>
            <person name="Young S.K."/>
            <person name="Zeng Q."/>
            <person name="Gargeya S."/>
            <person name="Fitzgerald M."/>
            <person name="Haas B."/>
            <person name="Abouelleil A."/>
            <person name="Alvarado L."/>
            <person name="Arachchi H.M."/>
            <person name="Berlin A."/>
            <person name="Chapman S.B."/>
            <person name="Gearin G."/>
            <person name="Goldberg J."/>
            <person name="Griggs A."/>
            <person name="Gujja S."/>
            <person name="Hansen M."/>
            <person name="Heiman D."/>
            <person name="Howarth C."/>
            <person name="Larimer J."/>
            <person name="Lui A."/>
            <person name="MacDonald P.J.P."/>
            <person name="McCowen C."/>
            <person name="Montmayeur A."/>
            <person name="Murphy C."/>
            <person name="Neiman D."/>
            <person name="Pearson M."/>
            <person name="Priest M."/>
            <person name="Roberts A."/>
            <person name="Saif S."/>
            <person name="Shea T."/>
            <person name="Sisk P."/>
            <person name="Stolte C."/>
            <person name="Sykes S."/>
            <person name="Wortman J."/>
            <person name="Nusbaum C."/>
            <person name="Birren B."/>
        </authorList>
    </citation>
    <scope>NUCLEOTIDE SEQUENCE [LARGE SCALE GENOMIC DNA]</scope>
    <source>
        <strain evidence="2">F0419</strain>
    </source>
</reference>
<organism evidence="1 2">
    <name type="scientific">Fusobacterium animalis F0419</name>
    <dbReference type="NCBI Taxonomy" id="999414"/>
    <lineage>
        <taxon>Bacteria</taxon>
        <taxon>Fusobacteriati</taxon>
        <taxon>Fusobacteriota</taxon>
        <taxon>Fusobacteriia</taxon>
        <taxon>Fusobacteriales</taxon>
        <taxon>Fusobacteriaceae</taxon>
        <taxon>Fusobacterium</taxon>
    </lineage>
</organism>
<accession>H1HFA8</accession>
<proteinExistence type="predicted"/>
<comment type="caution">
    <text evidence="1">The sequence shown here is derived from an EMBL/GenBank/DDBJ whole genome shotgun (WGS) entry which is preliminary data.</text>
</comment>
<evidence type="ECO:0000313" key="1">
    <source>
        <dbReference type="EMBL" id="EHO77971.1"/>
    </source>
</evidence>
<dbReference type="PATRIC" id="fig|999414.3.peg.1156"/>
<dbReference type="RefSeq" id="WP_005909903.1">
    <property type="nucleotide sequence ID" value="NZ_AKCE01000001.1"/>
</dbReference>
<name>H1HFA8_9FUSO</name>